<proteinExistence type="predicted"/>
<keyword evidence="3" id="KW-1185">Reference proteome</keyword>
<name>A0ABW1I4D6_9PSEU</name>
<gene>
    <name evidence="2" type="ORF">ACFQH9_08175</name>
</gene>
<dbReference type="InterPro" id="IPR006016">
    <property type="entry name" value="UspA"/>
</dbReference>
<sequence>MRPRVIVGVGGRGSHPRVVDTAVSLARGTGAVLYAVDVRTDHRTGDGSRGGPPAMQDAYHALSRASVPSDDLDVRIVVTPGDPHETLLRLADRPDDLLVLGRSRRRSPRDVGRATALRCAAAARCSVVIVPCEHPEPDRHSPTDPGPRGTR</sequence>
<dbReference type="SUPFAM" id="SSF52402">
    <property type="entry name" value="Adenine nucleotide alpha hydrolases-like"/>
    <property type="match status" value="1"/>
</dbReference>
<dbReference type="CDD" id="cd00293">
    <property type="entry name" value="USP-like"/>
    <property type="match status" value="1"/>
</dbReference>
<evidence type="ECO:0000259" key="1">
    <source>
        <dbReference type="Pfam" id="PF00582"/>
    </source>
</evidence>
<dbReference type="RefSeq" id="WP_379565311.1">
    <property type="nucleotide sequence ID" value="NZ_JBHSQK010000013.1"/>
</dbReference>
<accession>A0ABW1I4D6</accession>
<protein>
    <submittedName>
        <fullName evidence="2">Universal stress protein</fullName>
    </submittedName>
</protein>
<dbReference type="Proteomes" id="UP001596119">
    <property type="component" value="Unassembled WGS sequence"/>
</dbReference>
<feature type="domain" description="UspA" evidence="1">
    <location>
        <begin position="1"/>
        <end position="131"/>
    </location>
</feature>
<reference evidence="3" key="1">
    <citation type="journal article" date="2019" name="Int. J. Syst. Evol. Microbiol.">
        <title>The Global Catalogue of Microorganisms (GCM) 10K type strain sequencing project: providing services to taxonomists for standard genome sequencing and annotation.</title>
        <authorList>
            <consortium name="The Broad Institute Genomics Platform"/>
            <consortium name="The Broad Institute Genome Sequencing Center for Infectious Disease"/>
            <person name="Wu L."/>
            <person name="Ma J."/>
        </authorList>
    </citation>
    <scope>NUCLEOTIDE SEQUENCE [LARGE SCALE GENOMIC DNA]</scope>
    <source>
        <strain evidence="3">CGMCC 4.7397</strain>
    </source>
</reference>
<comment type="caution">
    <text evidence="2">The sequence shown here is derived from an EMBL/GenBank/DDBJ whole genome shotgun (WGS) entry which is preliminary data.</text>
</comment>
<evidence type="ECO:0000313" key="2">
    <source>
        <dbReference type="EMBL" id="MFC5948250.1"/>
    </source>
</evidence>
<dbReference type="EMBL" id="JBHSQK010000013">
    <property type="protein sequence ID" value="MFC5948250.1"/>
    <property type="molecule type" value="Genomic_DNA"/>
</dbReference>
<dbReference type="Pfam" id="PF00582">
    <property type="entry name" value="Usp"/>
    <property type="match status" value="1"/>
</dbReference>
<organism evidence="2 3">
    <name type="scientific">Pseudonocardia lutea</name>
    <dbReference type="NCBI Taxonomy" id="2172015"/>
    <lineage>
        <taxon>Bacteria</taxon>
        <taxon>Bacillati</taxon>
        <taxon>Actinomycetota</taxon>
        <taxon>Actinomycetes</taxon>
        <taxon>Pseudonocardiales</taxon>
        <taxon>Pseudonocardiaceae</taxon>
        <taxon>Pseudonocardia</taxon>
    </lineage>
</organism>
<dbReference type="Gene3D" id="3.40.50.12370">
    <property type="match status" value="1"/>
</dbReference>
<evidence type="ECO:0000313" key="3">
    <source>
        <dbReference type="Proteomes" id="UP001596119"/>
    </source>
</evidence>